<sequence length="80" mass="9631">MRSGLSHKKRNLIAKIKRRNFTCLKSIYTLLFKAWKRIIKAYVSQFFMTFGTRFYEYKKFVMPHDGGLFNVWKAMNRLAS</sequence>
<keyword evidence="2" id="KW-1185">Reference proteome</keyword>
<gene>
    <name evidence="1" type="ORF">Dia5BBH33_01650</name>
</gene>
<accession>A0A8E4BRR4</accession>
<dbReference type="KEGG" id="dho:Dia5BBH33_01650"/>
<dbReference type="EMBL" id="AP019697">
    <property type="protein sequence ID" value="BBK24230.1"/>
    <property type="molecule type" value="Genomic_DNA"/>
</dbReference>
<organism evidence="1 2">
    <name type="scientific">Dialister hominis</name>
    <dbReference type="NCBI Taxonomy" id="2582419"/>
    <lineage>
        <taxon>Bacteria</taxon>
        <taxon>Bacillati</taxon>
        <taxon>Bacillota</taxon>
        <taxon>Negativicutes</taxon>
        <taxon>Veillonellales</taxon>
        <taxon>Veillonellaceae</taxon>
        <taxon>Dialister</taxon>
    </lineage>
</organism>
<evidence type="ECO:0000313" key="2">
    <source>
        <dbReference type="Proteomes" id="UP000320585"/>
    </source>
</evidence>
<protein>
    <submittedName>
        <fullName evidence="1">Uncharacterized protein</fullName>
    </submittedName>
</protein>
<reference evidence="2" key="1">
    <citation type="submission" date="2019-05" db="EMBL/GenBank/DDBJ databases">
        <title>Complete genome sequencing of Dialister sp. strain 5BBH33.</title>
        <authorList>
            <person name="Sakamoto M."/>
            <person name="Murakami T."/>
            <person name="Mori H."/>
        </authorList>
    </citation>
    <scope>NUCLEOTIDE SEQUENCE [LARGE SCALE GENOMIC DNA]</scope>
    <source>
        <strain evidence="2">5BBH33</strain>
    </source>
</reference>
<name>A0A8E4BRR4_9FIRM</name>
<dbReference type="AlphaFoldDB" id="A0A8E4BRR4"/>
<dbReference type="Proteomes" id="UP000320585">
    <property type="component" value="Chromosome"/>
</dbReference>
<proteinExistence type="predicted"/>
<evidence type="ECO:0000313" key="1">
    <source>
        <dbReference type="EMBL" id="BBK24230.1"/>
    </source>
</evidence>